<evidence type="ECO:0000313" key="7">
    <source>
        <dbReference type="Proteomes" id="UP000256977"/>
    </source>
</evidence>
<gene>
    <name evidence="6" type="ORF">DFP98_11747</name>
</gene>
<dbReference type="AlphaFoldDB" id="A0A3D9JM61"/>
<dbReference type="Pfam" id="PF12833">
    <property type="entry name" value="HTH_18"/>
    <property type="match status" value="1"/>
</dbReference>
<organism evidence="6 7">
    <name type="scientific">Cohnella phaseoli</name>
    <dbReference type="NCBI Taxonomy" id="456490"/>
    <lineage>
        <taxon>Bacteria</taxon>
        <taxon>Bacillati</taxon>
        <taxon>Bacillota</taxon>
        <taxon>Bacilli</taxon>
        <taxon>Bacillales</taxon>
        <taxon>Paenibacillaceae</taxon>
        <taxon>Cohnella</taxon>
    </lineage>
</organism>
<evidence type="ECO:0000256" key="4">
    <source>
        <dbReference type="SAM" id="Phobius"/>
    </source>
</evidence>
<sequence>MNRFAGLGKIRLNRTFSKIFISYLAIVLISITLLSSVLYIQFSRSSLEEIQLNQRENLRQTAEHMSFIREYIFSLGLQTLRDSEVMDVIYSSEVPELKKYTTSLKIANIVNSNPIIHSIYLYNAKTGDIQYDLSHNTPLYEDPGMVKELTEMNTGQTFRFIPRSVSVYEPDGERGEEKIISVIFTDRVNQRIHSDEGSTKLPADGALVINLKSEDVQNGMKSAVKDGDSYTAILEGDGLVVSDSNLRDFGKNRGGDSSISDILSSNADWGYQVRHIDGSKAVVSYYRSESLPWTFVNISSYSMLFEKQRSLLLTISIFCAAILCVGIVLSLLAARNIYLPFGKLIQTIDNQLFSRKLPGADRAQSDDVRYISDAFTNVLEHADHLALSVKDSNAILKRDYLKRLLSGHIEMEKDIQDKTSLFQIHSFYESVSVITFCLDDYSRFIKIHDRQKQNEIKTSVELIVHKLLTPYFAFEPVDFDEEMYTVLVDVGDKTAYYTDAQSAVTNIQQNIQLTLGISVSVLIGQSVSSLEDAYLSYSNCLELLPYRFAHGPNSVLHNDIIERKRTMDFTSLDKRKKRLIEGCMLSNMEQFKRELDGIMEGMRGYPQHYILLIFNQLSLDLLKSVETGFDADFEELEFNNIYRELNQADTLAELQTWFITLCEKIIRLLESRRLNRKTSTVQDILDYISENYRKSDIGIEQLAERASLSPGYFGKIFSESVGKTVNEYITELRMQTSKRLLVTTSHPIVEISASVGYNNPAYFTTIFKKHTGMTPNQYRSEQRKTEH</sequence>
<accession>A0A3D9JM61</accession>
<evidence type="ECO:0000256" key="2">
    <source>
        <dbReference type="ARBA" id="ARBA00023125"/>
    </source>
</evidence>
<keyword evidence="4" id="KW-0812">Transmembrane</keyword>
<dbReference type="InterPro" id="IPR009057">
    <property type="entry name" value="Homeodomain-like_sf"/>
</dbReference>
<dbReference type="SMART" id="SM00342">
    <property type="entry name" value="HTH_ARAC"/>
    <property type="match status" value="1"/>
</dbReference>
<dbReference type="InterPro" id="IPR018062">
    <property type="entry name" value="HTH_AraC-typ_CS"/>
</dbReference>
<dbReference type="OrthoDB" id="2650757at2"/>
<dbReference type="SUPFAM" id="SSF46689">
    <property type="entry name" value="Homeodomain-like"/>
    <property type="match status" value="1"/>
</dbReference>
<dbReference type="Proteomes" id="UP000256977">
    <property type="component" value="Unassembled WGS sequence"/>
</dbReference>
<feature type="transmembrane region" description="Helical" evidence="4">
    <location>
        <begin position="311"/>
        <end position="334"/>
    </location>
</feature>
<keyword evidence="7" id="KW-1185">Reference proteome</keyword>
<dbReference type="RefSeq" id="WP_116062499.1">
    <property type="nucleotide sequence ID" value="NZ_QRDZ01000017.1"/>
</dbReference>
<evidence type="ECO:0000256" key="3">
    <source>
        <dbReference type="ARBA" id="ARBA00023163"/>
    </source>
</evidence>
<dbReference type="InterPro" id="IPR018060">
    <property type="entry name" value="HTH_AraC"/>
</dbReference>
<dbReference type="GO" id="GO:0043565">
    <property type="term" value="F:sequence-specific DNA binding"/>
    <property type="evidence" value="ECO:0007669"/>
    <property type="project" value="InterPro"/>
</dbReference>
<comment type="caution">
    <text evidence="6">The sequence shown here is derived from an EMBL/GenBank/DDBJ whole genome shotgun (WGS) entry which is preliminary data.</text>
</comment>
<evidence type="ECO:0000313" key="6">
    <source>
        <dbReference type="EMBL" id="RED75075.1"/>
    </source>
</evidence>
<dbReference type="PANTHER" id="PTHR43280:SF2">
    <property type="entry name" value="HTH-TYPE TRANSCRIPTIONAL REGULATOR EXSA"/>
    <property type="match status" value="1"/>
</dbReference>
<evidence type="ECO:0000256" key="1">
    <source>
        <dbReference type="ARBA" id="ARBA00023015"/>
    </source>
</evidence>
<dbReference type="PROSITE" id="PS00041">
    <property type="entry name" value="HTH_ARAC_FAMILY_1"/>
    <property type="match status" value="1"/>
</dbReference>
<dbReference type="GO" id="GO:0003700">
    <property type="term" value="F:DNA-binding transcription factor activity"/>
    <property type="evidence" value="ECO:0007669"/>
    <property type="project" value="InterPro"/>
</dbReference>
<keyword evidence="1" id="KW-0805">Transcription regulation</keyword>
<dbReference type="PANTHER" id="PTHR43280">
    <property type="entry name" value="ARAC-FAMILY TRANSCRIPTIONAL REGULATOR"/>
    <property type="match status" value="1"/>
</dbReference>
<keyword evidence="4" id="KW-0472">Membrane</keyword>
<dbReference type="EMBL" id="QRDZ01000017">
    <property type="protein sequence ID" value="RED75075.1"/>
    <property type="molecule type" value="Genomic_DNA"/>
</dbReference>
<dbReference type="PRINTS" id="PR00032">
    <property type="entry name" value="HTHARAC"/>
</dbReference>
<feature type="domain" description="HTH araC/xylS-type" evidence="5">
    <location>
        <begin position="682"/>
        <end position="781"/>
    </location>
</feature>
<protein>
    <submittedName>
        <fullName evidence="6">Helix-turn-helix protein</fullName>
    </submittedName>
</protein>
<evidence type="ECO:0000259" key="5">
    <source>
        <dbReference type="PROSITE" id="PS01124"/>
    </source>
</evidence>
<keyword evidence="3" id="KW-0804">Transcription</keyword>
<keyword evidence="4" id="KW-1133">Transmembrane helix</keyword>
<proteinExistence type="predicted"/>
<dbReference type="InterPro" id="IPR020449">
    <property type="entry name" value="Tscrpt_reg_AraC-type_HTH"/>
</dbReference>
<dbReference type="Gene3D" id="1.10.10.60">
    <property type="entry name" value="Homeodomain-like"/>
    <property type="match status" value="2"/>
</dbReference>
<dbReference type="PROSITE" id="PS01124">
    <property type="entry name" value="HTH_ARAC_FAMILY_2"/>
    <property type="match status" value="1"/>
</dbReference>
<keyword evidence="2" id="KW-0238">DNA-binding</keyword>
<name>A0A3D9JM61_9BACL</name>
<reference evidence="6 7" key="1">
    <citation type="submission" date="2018-07" db="EMBL/GenBank/DDBJ databases">
        <title>Genomic Encyclopedia of Type Strains, Phase III (KMG-III): the genomes of soil and plant-associated and newly described type strains.</title>
        <authorList>
            <person name="Whitman W."/>
        </authorList>
    </citation>
    <scope>NUCLEOTIDE SEQUENCE [LARGE SCALE GENOMIC DNA]</scope>
    <source>
        <strain evidence="6 7">CECT 7287</strain>
    </source>
</reference>
<feature type="transmembrane region" description="Helical" evidence="4">
    <location>
        <begin position="20"/>
        <end position="40"/>
    </location>
</feature>